<feature type="region of interest" description="Disordered" evidence="1">
    <location>
        <begin position="30"/>
        <end position="80"/>
    </location>
</feature>
<protein>
    <submittedName>
        <fullName evidence="2">Uncharacterized protein</fullName>
    </submittedName>
</protein>
<sequence length="80" mass="9475">MSKEKPGKEIHVDHLTIYAKEVEIIHDGEREQQGERRHPFAFFGPRRSQALDTDEEHERKEESNSDVGEEGEERKGFRWL</sequence>
<evidence type="ECO:0000256" key="1">
    <source>
        <dbReference type="SAM" id="MobiDB-lite"/>
    </source>
</evidence>
<evidence type="ECO:0000313" key="2">
    <source>
        <dbReference type="EMBL" id="MDQ0413565.1"/>
    </source>
</evidence>
<keyword evidence="3" id="KW-1185">Reference proteome</keyword>
<reference evidence="2 3" key="1">
    <citation type="submission" date="2023-07" db="EMBL/GenBank/DDBJ databases">
        <title>Genomic Encyclopedia of Type Strains, Phase IV (KMG-IV): sequencing the most valuable type-strain genomes for metagenomic binning, comparative biology and taxonomic classification.</title>
        <authorList>
            <person name="Goeker M."/>
        </authorList>
    </citation>
    <scope>NUCLEOTIDE SEQUENCE [LARGE SCALE GENOMIC DNA]</scope>
    <source>
        <strain evidence="2 3">DSM 19598</strain>
    </source>
</reference>
<comment type="caution">
    <text evidence="2">The sequence shown here is derived from an EMBL/GenBank/DDBJ whole genome shotgun (WGS) entry which is preliminary data.</text>
</comment>
<proteinExistence type="predicted"/>
<evidence type="ECO:0000313" key="3">
    <source>
        <dbReference type="Proteomes" id="UP001242313"/>
    </source>
</evidence>
<organism evidence="2 3">
    <name type="scientific">Mesobacillus stamsii</name>
    <dbReference type="NCBI Taxonomy" id="225347"/>
    <lineage>
        <taxon>Bacteria</taxon>
        <taxon>Bacillati</taxon>
        <taxon>Bacillota</taxon>
        <taxon>Bacilli</taxon>
        <taxon>Bacillales</taxon>
        <taxon>Bacillaceae</taxon>
        <taxon>Mesobacillus</taxon>
    </lineage>
</organism>
<dbReference type="Proteomes" id="UP001242313">
    <property type="component" value="Unassembled WGS sequence"/>
</dbReference>
<name>A0ABU0FUU2_9BACI</name>
<accession>A0ABU0FUU2</accession>
<dbReference type="EMBL" id="JAUSUN010000008">
    <property type="protein sequence ID" value="MDQ0413565.1"/>
    <property type="molecule type" value="Genomic_DNA"/>
</dbReference>
<gene>
    <name evidence="2" type="ORF">J2S25_001769</name>
</gene>